<proteinExistence type="inferred from homology"/>
<dbReference type="OrthoDB" id="19091at2759"/>
<dbReference type="SUPFAM" id="SSF81531">
    <property type="entry name" value="Non-heme 11 kDa protein of cytochrome bc1 complex (Ubiquinol-cytochrome c reductase)"/>
    <property type="match status" value="1"/>
</dbReference>
<dbReference type="InterPro" id="IPR007918">
    <property type="entry name" value="MDM35_apoptosis"/>
</dbReference>
<dbReference type="AlphaFoldDB" id="A0A9N9F1P8"/>
<dbReference type="Proteomes" id="UP000789572">
    <property type="component" value="Unassembled WGS sequence"/>
</dbReference>
<dbReference type="GO" id="GO:0045332">
    <property type="term" value="P:phospholipid translocation"/>
    <property type="evidence" value="ECO:0007669"/>
    <property type="project" value="TreeGrafter"/>
</dbReference>
<dbReference type="GO" id="GO:0005634">
    <property type="term" value="C:nucleus"/>
    <property type="evidence" value="ECO:0007669"/>
    <property type="project" value="TreeGrafter"/>
</dbReference>
<accession>A0A9N9F1P8</accession>
<protein>
    <submittedName>
        <fullName evidence="3">7279_t:CDS:1</fullName>
    </submittedName>
</protein>
<keyword evidence="4" id="KW-1185">Reference proteome</keyword>
<name>A0A9N9F1P8_9GLOM</name>
<organism evidence="3 4">
    <name type="scientific">Paraglomus occultum</name>
    <dbReference type="NCBI Taxonomy" id="144539"/>
    <lineage>
        <taxon>Eukaryota</taxon>
        <taxon>Fungi</taxon>
        <taxon>Fungi incertae sedis</taxon>
        <taxon>Mucoromycota</taxon>
        <taxon>Glomeromycotina</taxon>
        <taxon>Glomeromycetes</taxon>
        <taxon>Paraglomerales</taxon>
        <taxon>Paraglomeraceae</taxon>
        <taxon>Paraglomus</taxon>
    </lineage>
</organism>
<evidence type="ECO:0000313" key="4">
    <source>
        <dbReference type="Proteomes" id="UP000789572"/>
    </source>
</evidence>
<dbReference type="EMBL" id="CAJVPJ010000266">
    <property type="protein sequence ID" value="CAG8503880.1"/>
    <property type="molecule type" value="Genomic_DNA"/>
</dbReference>
<evidence type="ECO:0000313" key="3">
    <source>
        <dbReference type="EMBL" id="CAG8503880.1"/>
    </source>
</evidence>
<dbReference type="GO" id="GO:0005829">
    <property type="term" value="C:cytosol"/>
    <property type="evidence" value="ECO:0007669"/>
    <property type="project" value="TreeGrafter"/>
</dbReference>
<dbReference type="PANTHER" id="PTHR46403">
    <property type="entry name" value="TP53-REGULATED INHIBITOR OF APOPTOSIS 1"/>
    <property type="match status" value="1"/>
</dbReference>
<dbReference type="GO" id="GO:1990050">
    <property type="term" value="F:phosphatidic acid transfer activity"/>
    <property type="evidence" value="ECO:0007669"/>
    <property type="project" value="TreeGrafter"/>
</dbReference>
<dbReference type="GO" id="GO:0005758">
    <property type="term" value="C:mitochondrial intermembrane space"/>
    <property type="evidence" value="ECO:0007669"/>
    <property type="project" value="TreeGrafter"/>
</dbReference>
<dbReference type="Pfam" id="PF05254">
    <property type="entry name" value="UPF0203"/>
    <property type="match status" value="1"/>
</dbReference>
<dbReference type="PANTHER" id="PTHR46403:SF1">
    <property type="entry name" value="TP53-REGULATED INHIBITOR OF APOPTOSIS 1"/>
    <property type="match status" value="1"/>
</dbReference>
<sequence length="80" mass="9207">MSRSISEECNNLKKEYDACFNKWYSEKFLKGDCNPECDEIFAAYRECVLSAVKSKQIDKLLADARKEDPFAKVASSDEKK</sequence>
<reference evidence="3" key="1">
    <citation type="submission" date="2021-06" db="EMBL/GenBank/DDBJ databases">
        <authorList>
            <person name="Kallberg Y."/>
            <person name="Tangrot J."/>
            <person name="Rosling A."/>
        </authorList>
    </citation>
    <scope>NUCLEOTIDE SEQUENCE</scope>
    <source>
        <strain evidence="3">IA702</strain>
    </source>
</reference>
<comment type="caution">
    <text evidence="3">The sequence shown here is derived from an EMBL/GenBank/DDBJ whole genome shotgun (WGS) entry which is preliminary data.</text>
</comment>
<keyword evidence="2" id="KW-1015">Disulfide bond</keyword>
<dbReference type="PROSITE" id="PS51808">
    <property type="entry name" value="CHCH"/>
    <property type="match status" value="1"/>
</dbReference>
<dbReference type="InterPro" id="IPR036811">
    <property type="entry name" value="Ubol_cytC_Rdtase_hinge_dom_sf"/>
</dbReference>
<evidence type="ECO:0000256" key="2">
    <source>
        <dbReference type="ARBA" id="ARBA00023157"/>
    </source>
</evidence>
<gene>
    <name evidence="3" type="ORF">POCULU_LOCUS2716</name>
</gene>
<evidence type="ECO:0000256" key="1">
    <source>
        <dbReference type="ARBA" id="ARBA00006196"/>
    </source>
</evidence>
<comment type="similarity">
    <text evidence="1">Belongs to the TRIAP1/MDM35 family.</text>
</comment>